<proteinExistence type="predicted"/>
<accession>I3VUH2</accession>
<keyword evidence="1" id="KW-0732">Signal</keyword>
<dbReference type="EMBL" id="CP003184">
    <property type="protein sequence ID" value="AFK86167.1"/>
    <property type="molecule type" value="Genomic_DNA"/>
</dbReference>
<feature type="chain" id="PRO_5003681585" description="Lipoprotein" evidence="1">
    <location>
        <begin position="23"/>
        <end position="389"/>
    </location>
</feature>
<dbReference type="RefSeq" id="WP_014758049.1">
    <property type="nucleotide sequence ID" value="NC_017992.1"/>
</dbReference>
<dbReference type="SUPFAM" id="SSF82171">
    <property type="entry name" value="DPP6 N-terminal domain-like"/>
    <property type="match status" value="1"/>
</dbReference>
<dbReference type="AlphaFoldDB" id="I3VUH2"/>
<evidence type="ECO:0000313" key="3">
    <source>
        <dbReference type="Proteomes" id="UP000006178"/>
    </source>
</evidence>
<gene>
    <name evidence="2" type="ordered locus">Tsac_1154</name>
</gene>
<dbReference type="Proteomes" id="UP000006178">
    <property type="component" value="Chromosome"/>
</dbReference>
<protein>
    <recommendedName>
        <fullName evidence="4">Lipoprotein</fullName>
    </recommendedName>
</protein>
<dbReference type="PROSITE" id="PS51257">
    <property type="entry name" value="PROKAR_LIPOPROTEIN"/>
    <property type="match status" value="1"/>
</dbReference>
<dbReference type="PATRIC" id="fig|1094508.3.peg.1168"/>
<reference evidence="2 3" key="1">
    <citation type="journal article" date="2014" name="Appl. Environ. Microbiol.">
        <title>Profile of Secreted Hydrolases, Associated Proteins, and SlpA in Thermoanaerobacterium saccharolyticum during the Degradation of Hemicellulose.</title>
        <authorList>
            <person name="Currie D.H."/>
            <person name="Guss A.M."/>
            <person name="Herring C.D."/>
            <person name="Giannone R.J."/>
            <person name="Johnson C.M."/>
            <person name="Lankford P.K."/>
            <person name="Brown S.D."/>
            <person name="Hettich R.L."/>
            <person name="Lynd L.R."/>
        </authorList>
    </citation>
    <scope>NUCLEOTIDE SEQUENCE [LARGE SCALE GENOMIC DNA]</scope>
    <source>
        <strain evidence="3">DSM 8691 / JW/SL-YS485</strain>
    </source>
</reference>
<name>I3VUH2_THESW</name>
<evidence type="ECO:0000256" key="1">
    <source>
        <dbReference type="SAM" id="SignalP"/>
    </source>
</evidence>
<dbReference type="eggNOG" id="ENOG5033M9G">
    <property type="taxonomic scope" value="Bacteria"/>
</dbReference>
<dbReference type="KEGG" id="tsh:Tsac_1154"/>
<sequence>MMRKIAVLVILLSIILASCGKAKPVENSVKTSNTVKSKAVNKMEVDYKKLYDGLPYVNLPQYNFTYSNANDNAYKKIVFANYDKLLIYDGKALVLFRNKKFYKVIDAEKINLKYFQGNKSTKFIFSPYGNFAVGGNSLSDDEMYLINVNTGKLYQIYSGDIDKVNVNWSPLEKYLVLLDDDKPSKAYIVDLDNFKIYDKDLPFDVNNVCIDDMGKVFYDGNGIFKDDSKISSGNLICIDYDNLFTYDDRTFTLRDVLTGKSLNNYDVGFKIGSAMYKDGNILLKDAEENNSIIYNIIEKKFYKINGNVINISKDIFGKKSYYFVKRNDTGDIFIVDEESGKSKKTLYAFSPIVDINTYLGFSIGNEIDPSIVKIGVNDNNLSYTVDLIN</sequence>
<keyword evidence="3" id="KW-1185">Reference proteome</keyword>
<organism evidence="2 3">
    <name type="scientific">Thermoanaerobacterium saccharolyticum (strain DSM 8691 / JW/SL-YS485)</name>
    <dbReference type="NCBI Taxonomy" id="1094508"/>
    <lineage>
        <taxon>Bacteria</taxon>
        <taxon>Bacillati</taxon>
        <taxon>Bacillota</taxon>
        <taxon>Clostridia</taxon>
        <taxon>Thermoanaerobacterales</taxon>
        <taxon>Thermoanaerobacteraceae</taxon>
        <taxon>Thermoanaerobacterium</taxon>
    </lineage>
</organism>
<dbReference type="BioCyc" id="TSAC1094508:GLMA-1176-MONOMER"/>
<feature type="signal peptide" evidence="1">
    <location>
        <begin position="1"/>
        <end position="22"/>
    </location>
</feature>
<evidence type="ECO:0008006" key="4">
    <source>
        <dbReference type="Google" id="ProtNLM"/>
    </source>
</evidence>
<evidence type="ECO:0000313" key="2">
    <source>
        <dbReference type="EMBL" id="AFK86167.1"/>
    </source>
</evidence>
<dbReference type="STRING" id="1094508.Tsac_1154"/>